<keyword evidence="1" id="KW-0812">Transmembrane</keyword>
<organism evidence="2 3">
    <name type="scientific">Pleurodeles waltl</name>
    <name type="common">Iberian ribbed newt</name>
    <dbReference type="NCBI Taxonomy" id="8319"/>
    <lineage>
        <taxon>Eukaryota</taxon>
        <taxon>Metazoa</taxon>
        <taxon>Chordata</taxon>
        <taxon>Craniata</taxon>
        <taxon>Vertebrata</taxon>
        <taxon>Euteleostomi</taxon>
        <taxon>Amphibia</taxon>
        <taxon>Batrachia</taxon>
        <taxon>Caudata</taxon>
        <taxon>Salamandroidea</taxon>
        <taxon>Salamandridae</taxon>
        <taxon>Pleurodelinae</taxon>
        <taxon>Pleurodeles</taxon>
    </lineage>
</organism>
<evidence type="ECO:0000313" key="3">
    <source>
        <dbReference type="Proteomes" id="UP001066276"/>
    </source>
</evidence>
<evidence type="ECO:0000256" key="1">
    <source>
        <dbReference type="SAM" id="Phobius"/>
    </source>
</evidence>
<dbReference type="EMBL" id="JANPWB010000008">
    <property type="protein sequence ID" value="KAJ1160138.1"/>
    <property type="molecule type" value="Genomic_DNA"/>
</dbReference>
<dbReference type="AlphaFoldDB" id="A0AAV7SA77"/>
<protein>
    <submittedName>
        <fullName evidence="2">Uncharacterized protein</fullName>
    </submittedName>
</protein>
<name>A0AAV7SA77_PLEWA</name>
<dbReference type="Proteomes" id="UP001066276">
    <property type="component" value="Chromosome 4_2"/>
</dbReference>
<keyword evidence="1" id="KW-1133">Transmembrane helix</keyword>
<keyword evidence="1" id="KW-0472">Membrane</keyword>
<keyword evidence="3" id="KW-1185">Reference proteome</keyword>
<feature type="transmembrane region" description="Helical" evidence="1">
    <location>
        <begin position="12"/>
        <end position="30"/>
    </location>
</feature>
<sequence>MGSPMSDSVFAFFLGAGTPLLLWTLAALRLRRGQYTRAEYGPGSKGRVSTSCLQYPTISPADFSTLAAQDAQIHSFITLKRLPGPGTKTRGQGPGE</sequence>
<gene>
    <name evidence="2" type="ORF">NDU88_000640</name>
</gene>
<evidence type="ECO:0000313" key="2">
    <source>
        <dbReference type="EMBL" id="KAJ1160138.1"/>
    </source>
</evidence>
<proteinExistence type="predicted"/>
<comment type="caution">
    <text evidence="2">The sequence shown here is derived from an EMBL/GenBank/DDBJ whole genome shotgun (WGS) entry which is preliminary data.</text>
</comment>
<accession>A0AAV7SA77</accession>
<reference evidence="2" key="1">
    <citation type="journal article" date="2022" name="bioRxiv">
        <title>Sequencing and chromosome-scale assembly of the giantPleurodeles waltlgenome.</title>
        <authorList>
            <person name="Brown T."/>
            <person name="Elewa A."/>
            <person name="Iarovenko S."/>
            <person name="Subramanian E."/>
            <person name="Araus A.J."/>
            <person name="Petzold A."/>
            <person name="Susuki M."/>
            <person name="Suzuki K.-i.T."/>
            <person name="Hayashi T."/>
            <person name="Toyoda A."/>
            <person name="Oliveira C."/>
            <person name="Osipova E."/>
            <person name="Leigh N.D."/>
            <person name="Simon A."/>
            <person name="Yun M.H."/>
        </authorList>
    </citation>
    <scope>NUCLEOTIDE SEQUENCE</scope>
    <source>
        <strain evidence="2">20211129_DDA</strain>
        <tissue evidence="2">Liver</tissue>
    </source>
</reference>